<protein>
    <recommendedName>
        <fullName evidence="11">G-protein coupled receptors family 1 profile domain-containing protein</fullName>
    </recommendedName>
</protein>
<name>A0ABD2QHB7_9PLAT</name>
<dbReference type="PRINTS" id="PR00237">
    <property type="entry name" value="GPCRRHODOPSN"/>
</dbReference>
<evidence type="ECO:0000256" key="7">
    <source>
        <dbReference type="ARBA" id="ARBA00023170"/>
    </source>
</evidence>
<dbReference type="PANTHER" id="PTHR24235">
    <property type="entry name" value="NEUROPEPTIDE Y RECEPTOR"/>
    <property type="match status" value="1"/>
</dbReference>
<evidence type="ECO:0000256" key="9">
    <source>
        <dbReference type="SAM" id="Phobius"/>
    </source>
</evidence>
<evidence type="ECO:0000259" key="11">
    <source>
        <dbReference type="PROSITE" id="PS50262"/>
    </source>
</evidence>
<dbReference type="EMBL" id="JBJKFK010000197">
    <property type="protein sequence ID" value="KAL3318845.1"/>
    <property type="molecule type" value="Genomic_DNA"/>
</dbReference>
<dbReference type="AlphaFoldDB" id="A0ABD2QHB7"/>
<organism evidence="12 13">
    <name type="scientific">Cichlidogyrus casuarinus</name>
    <dbReference type="NCBI Taxonomy" id="1844966"/>
    <lineage>
        <taxon>Eukaryota</taxon>
        <taxon>Metazoa</taxon>
        <taxon>Spiralia</taxon>
        <taxon>Lophotrochozoa</taxon>
        <taxon>Platyhelminthes</taxon>
        <taxon>Monogenea</taxon>
        <taxon>Monopisthocotylea</taxon>
        <taxon>Dactylogyridea</taxon>
        <taxon>Ancyrocephalidae</taxon>
        <taxon>Cichlidogyrus</taxon>
    </lineage>
</organism>
<keyword evidence="6 9" id="KW-0472">Membrane</keyword>
<keyword evidence="3 9" id="KW-0812">Transmembrane</keyword>
<feature type="transmembrane region" description="Helical" evidence="9">
    <location>
        <begin position="111"/>
        <end position="133"/>
    </location>
</feature>
<keyword evidence="4 9" id="KW-1133">Transmembrane helix</keyword>
<dbReference type="GO" id="GO:0004930">
    <property type="term" value="F:G protein-coupled receptor activity"/>
    <property type="evidence" value="ECO:0007669"/>
    <property type="project" value="UniProtKB-KW"/>
</dbReference>
<dbReference type="InterPro" id="IPR000611">
    <property type="entry name" value="NPY_rcpt"/>
</dbReference>
<keyword evidence="8" id="KW-0807">Transducer</keyword>
<evidence type="ECO:0000256" key="3">
    <source>
        <dbReference type="ARBA" id="ARBA00022692"/>
    </source>
</evidence>
<dbReference type="Pfam" id="PF00001">
    <property type="entry name" value="7tm_1"/>
    <property type="match status" value="1"/>
</dbReference>
<dbReference type="GO" id="GO:0016020">
    <property type="term" value="C:membrane"/>
    <property type="evidence" value="ECO:0007669"/>
    <property type="project" value="UniProtKB-SubCell"/>
</dbReference>
<comment type="subcellular location">
    <subcellularLocation>
        <location evidence="1">Membrane</location>
        <topology evidence="1">Multi-pass membrane protein</topology>
    </subcellularLocation>
</comment>
<dbReference type="InterPro" id="IPR017452">
    <property type="entry name" value="GPCR_Rhodpsn_7TM"/>
</dbReference>
<dbReference type="Gene3D" id="1.20.1070.10">
    <property type="entry name" value="Rhodopsin 7-helix transmembrane proteins"/>
    <property type="match status" value="1"/>
</dbReference>
<keyword evidence="13" id="KW-1185">Reference proteome</keyword>
<evidence type="ECO:0000256" key="2">
    <source>
        <dbReference type="ARBA" id="ARBA00010663"/>
    </source>
</evidence>
<feature type="domain" description="G-protein coupled receptors family 1 profile" evidence="11">
    <location>
        <begin position="58"/>
        <end position="324"/>
    </location>
</feature>
<comment type="caution">
    <text evidence="12">The sequence shown here is derived from an EMBL/GenBank/DDBJ whole genome shotgun (WGS) entry which is preliminary data.</text>
</comment>
<proteinExistence type="inferred from homology"/>
<dbReference type="PRINTS" id="PR01012">
    <property type="entry name" value="NRPEPTIDEYR"/>
</dbReference>
<comment type="similarity">
    <text evidence="2">Belongs to the G-protein coupled receptor 1 family.</text>
</comment>
<feature type="transmembrane region" description="Helical" evidence="9">
    <location>
        <begin position="154"/>
        <end position="178"/>
    </location>
</feature>
<evidence type="ECO:0000256" key="10">
    <source>
        <dbReference type="SAM" id="SignalP"/>
    </source>
</evidence>
<feature type="transmembrane region" description="Helical" evidence="9">
    <location>
        <begin position="42"/>
        <end position="67"/>
    </location>
</feature>
<evidence type="ECO:0000256" key="4">
    <source>
        <dbReference type="ARBA" id="ARBA00022989"/>
    </source>
</evidence>
<evidence type="ECO:0000256" key="8">
    <source>
        <dbReference type="ARBA" id="ARBA00023224"/>
    </source>
</evidence>
<evidence type="ECO:0000256" key="5">
    <source>
        <dbReference type="ARBA" id="ARBA00023040"/>
    </source>
</evidence>
<keyword evidence="5" id="KW-0297">G-protein coupled receptor</keyword>
<dbReference type="InterPro" id="IPR000276">
    <property type="entry name" value="GPCR_Rhodpsn"/>
</dbReference>
<accession>A0ABD2QHB7</accession>
<evidence type="ECO:0000256" key="6">
    <source>
        <dbReference type="ARBA" id="ARBA00023136"/>
    </source>
</evidence>
<keyword evidence="10" id="KW-0732">Signal</keyword>
<feature type="transmembrane region" description="Helical" evidence="9">
    <location>
        <begin position="266"/>
        <end position="287"/>
    </location>
</feature>
<keyword evidence="7" id="KW-0675">Receptor</keyword>
<dbReference type="PANTHER" id="PTHR24235:SF29">
    <property type="entry name" value="GH23382P"/>
    <property type="match status" value="1"/>
</dbReference>
<feature type="signal peptide" evidence="10">
    <location>
        <begin position="1"/>
        <end position="18"/>
    </location>
</feature>
<dbReference type="SMART" id="SM01381">
    <property type="entry name" value="7TM_GPCR_Srsx"/>
    <property type="match status" value="1"/>
</dbReference>
<feature type="transmembrane region" description="Helical" evidence="9">
    <location>
        <begin position="206"/>
        <end position="228"/>
    </location>
</feature>
<feature type="chain" id="PRO_5044785764" description="G-protein coupled receptors family 1 profile domain-containing protein" evidence="10">
    <location>
        <begin position="19"/>
        <end position="390"/>
    </location>
</feature>
<sequence length="390" mass="44939">MPGLLAALLGLFVWTCSAAESSLVERSTNNTRGKMLDFKLVVFYDILYTIISLLGVIGNSVVLYIVVSKPHMRTITNIFIANLSVSDILMSIVATPFTALTTLHFKVLFESALFCAFMPVTMGVSVYVSTFSCMATAVDRYFVIVHPFVPRMRYWLCGIIIMIIWLMAIVVSIPLGIYQELKTGIPNSVVYCDDEWPTDESYSREMFTMMVFILQFLLPLVIISYCYISISKVLRLRFENKLGMKTKNRIREENDIERKRRTNTMLISMIVIFLVCWIPLNALWVVIDFKSNKDNFKDSSYFINLFVIFHQIAMSSAIYNPFLYAWMNENFKREFKSLLPCFFSKESRRYSMTIGQESTIALHNTEAPIHPTLFSIRDSVFDAKDHKSDQ</sequence>
<evidence type="ECO:0000313" key="12">
    <source>
        <dbReference type="EMBL" id="KAL3318845.1"/>
    </source>
</evidence>
<dbReference type="SUPFAM" id="SSF81321">
    <property type="entry name" value="Family A G protein-coupled receptor-like"/>
    <property type="match status" value="1"/>
</dbReference>
<dbReference type="CDD" id="cd15203">
    <property type="entry name" value="7tmA_NPYR-like"/>
    <property type="match status" value="1"/>
</dbReference>
<dbReference type="Proteomes" id="UP001626550">
    <property type="component" value="Unassembled WGS sequence"/>
</dbReference>
<feature type="transmembrane region" description="Helical" evidence="9">
    <location>
        <begin position="79"/>
        <end position="99"/>
    </location>
</feature>
<feature type="transmembrane region" description="Helical" evidence="9">
    <location>
        <begin position="299"/>
        <end position="326"/>
    </location>
</feature>
<evidence type="ECO:0000313" key="13">
    <source>
        <dbReference type="Proteomes" id="UP001626550"/>
    </source>
</evidence>
<evidence type="ECO:0000256" key="1">
    <source>
        <dbReference type="ARBA" id="ARBA00004141"/>
    </source>
</evidence>
<reference evidence="12 13" key="1">
    <citation type="submission" date="2024-11" db="EMBL/GenBank/DDBJ databases">
        <title>Adaptive evolution of stress response genes in parasites aligns with host niche diversity.</title>
        <authorList>
            <person name="Hahn C."/>
            <person name="Resl P."/>
        </authorList>
    </citation>
    <scope>NUCLEOTIDE SEQUENCE [LARGE SCALE GENOMIC DNA]</scope>
    <source>
        <strain evidence="12">EGGRZ-B1_66</strain>
        <tissue evidence="12">Body</tissue>
    </source>
</reference>
<dbReference type="PROSITE" id="PS50262">
    <property type="entry name" value="G_PROTEIN_RECEP_F1_2"/>
    <property type="match status" value="1"/>
</dbReference>
<gene>
    <name evidence="12" type="ORF">Ciccas_002496</name>
</gene>